<protein>
    <submittedName>
        <fullName evidence="1">Uncharacterized protein</fullName>
    </submittedName>
</protein>
<dbReference type="EMBL" id="QYTW02000030">
    <property type="protein sequence ID" value="RST57656.1"/>
    <property type="molecule type" value="Genomic_DNA"/>
</dbReference>
<gene>
    <name evidence="1" type="ORF">D5F11_021590</name>
</gene>
<dbReference type="OrthoDB" id="2721971at2"/>
<evidence type="ECO:0000313" key="1">
    <source>
        <dbReference type="EMBL" id="RST57656.1"/>
    </source>
</evidence>
<sequence length="132" mass="15117">MSEWLTTGQMIDTLKVGEVAESDDGKLTAKWNEYDKIVFNNTSNGGGRNSLHLYDLGRRWRILPKFVSFDDAMKAHEAGKVVFYHGHIDVVELWDKLLPDQKHIRVSSTDLGDYSLLGMWKGKWTIEDDSND</sequence>
<dbReference type="RefSeq" id="WP_120118306.1">
    <property type="nucleotide sequence ID" value="NZ_QYTW02000030.1"/>
</dbReference>
<evidence type="ECO:0000313" key="2">
    <source>
        <dbReference type="Proteomes" id="UP000287296"/>
    </source>
</evidence>
<organism evidence="1 2">
    <name type="scientific">Siminovitchia terrae</name>
    <name type="common">Bacillus terrae</name>
    <dbReference type="NCBI Taxonomy" id="1914933"/>
    <lineage>
        <taxon>Bacteria</taxon>
        <taxon>Bacillati</taxon>
        <taxon>Bacillota</taxon>
        <taxon>Bacilli</taxon>
        <taxon>Bacillales</taxon>
        <taxon>Bacillaceae</taxon>
        <taxon>Siminovitchia</taxon>
    </lineage>
</organism>
<dbReference type="Proteomes" id="UP000287296">
    <property type="component" value="Unassembled WGS sequence"/>
</dbReference>
<accession>A0A429X2F9</accession>
<name>A0A429X2F9_SIMTE</name>
<reference evidence="1 2" key="1">
    <citation type="submission" date="2018-12" db="EMBL/GenBank/DDBJ databases">
        <authorList>
            <person name="Sun L."/>
            <person name="Chen Z."/>
        </authorList>
    </citation>
    <scope>NUCLEOTIDE SEQUENCE [LARGE SCALE GENOMIC DNA]</scope>
    <source>
        <strain evidence="1 2">LMG 29736</strain>
    </source>
</reference>
<proteinExistence type="predicted"/>
<dbReference type="AlphaFoldDB" id="A0A429X2F9"/>
<comment type="caution">
    <text evidence="1">The sequence shown here is derived from an EMBL/GenBank/DDBJ whole genome shotgun (WGS) entry which is preliminary data.</text>
</comment>